<feature type="compositionally biased region" description="Basic and acidic residues" evidence="1">
    <location>
        <begin position="160"/>
        <end position="171"/>
    </location>
</feature>
<dbReference type="CDD" id="cd00067">
    <property type="entry name" value="GAL4"/>
    <property type="match status" value="1"/>
</dbReference>
<protein>
    <recommendedName>
        <fullName evidence="3">Zn(2)-C6 fungal-type domain-containing protein</fullName>
    </recommendedName>
</protein>
<dbReference type="InterPro" id="IPR036864">
    <property type="entry name" value="Zn2-C6_fun-type_DNA-bd_sf"/>
</dbReference>
<dbReference type="PANTHER" id="PTHR47784">
    <property type="entry name" value="STEROL UPTAKE CONTROL PROTEIN 2"/>
    <property type="match status" value="1"/>
</dbReference>
<gene>
    <name evidence="4" type="ORF">BN980_GECA06s02551g</name>
</gene>
<evidence type="ECO:0000256" key="1">
    <source>
        <dbReference type="SAM" id="MobiDB-lite"/>
    </source>
</evidence>
<dbReference type="GO" id="GO:0001228">
    <property type="term" value="F:DNA-binding transcription activator activity, RNA polymerase II-specific"/>
    <property type="evidence" value="ECO:0007669"/>
    <property type="project" value="TreeGrafter"/>
</dbReference>
<proteinExistence type="predicted"/>
<keyword evidence="2" id="KW-0472">Membrane</keyword>
<dbReference type="SMART" id="SM00066">
    <property type="entry name" value="GAL4"/>
    <property type="match status" value="1"/>
</dbReference>
<feature type="region of interest" description="Disordered" evidence="1">
    <location>
        <begin position="1"/>
        <end position="24"/>
    </location>
</feature>
<feature type="region of interest" description="Disordered" evidence="1">
    <location>
        <begin position="90"/>
        <end position="131"/>
    </location>
</feature>
<dbReference type="AlphaFoldDB" id="A0A0J9X922"/>
<feature type="compositionally biased region" description="Low complexity" evidence="1">
    <location>
        <begin position="101"/>
        <end position="131"/>
    </location>
</feature>
<dbReference type="Proteomes" id="UP000242525">
    <property type="component" value="Unassembled WGS sequence"/>
</dbReference>
<dbReference type="OrthoDB" id="4023759at2759"/>
<accession>A0A0J9X922</accession>
<sequence length="615" mass="69677">MDESKKSASTATPKKRIRRAHTKSRTGCLSCKKLRVKCDEAHPTCYNCIKGNRKCEYKVQGPPPPIDTANIFITNPQSYELALAQGKSPVSSYYNPPPTPTSKKSSVTSGSSTSTSKTSISSASSRSSSNSFATNSQFIQHSFPQQPSFSSFPVSQPQFHEQHLQEHEQPKHRYPQQPISQQSPFSANRIISPQHQIPHQPIQLPQQQGYPSPAPQNSMVMDYNTYNYQQYYQPSFSTVVTSTTHPNWPLKFQELIKHYQDQSSRFTPSFPYLQYLWRDYALGLSAKHPFLGTAICTFASLHLDFNTQPFSPSSLSLELYEQTVAQCSAMNVDETNFEALYFATSLIWLCSYRLIKMVPFYRRVQDLSSPTDIMSLYKGPQSILVSFKAHLPTSPLNKLMIGAGSGSEFDNNPLLLAPVNILDDLLILACLTANLESPSQQPVTIAQHLETIRSGQHSPPPPIDEIYSTSSGSGSTGSSSYYQYYVAYYQAINSLKYCVRQAITLSDLSKLHEWPQAVNAEYLALLRTYEQNPFALVILNYFLVMLLFMSHPSMFWLHERLLYEIRSLSQQLSEQSWGSVLEWPNMVLQTVEIQQQMKDEPLGVLMFKQMVQYRL</sequence>
<dbReference type="PROSITE" id="PS00463">
    <property type="entry name" value="ZN2_CY6_FUNGAL_1"/>
    <property type="match status" value="1"/>
</dbReference>
<dbReference type="InterPro" id="IPR001138">
    <property type="entry name" value="Zn2Cys6_DnaBD"/>
</dbReference>
<feature type="compositionally biased region" description="Basic residues" evidence="1">
    <location>
        <begin position="13"/>
        <end position="24"/>
    </location>
</feature>
<feature type="compositionally biased region" description="Low complexity" evidence="1">
    <location>
        <begin position="145"/>
        <end position="159"/>
    </location>
</feature>
<feature type="compositionally biased region" description="Low complexity" evidence="1">
    <location>
        <begin position="467"/>
        <end position="476"/>
    </location>
</feature>
<keyword evidence="5" id="KW-1185">Reference proteome</keyword>
<dbReference type="SUPFAM" id="SSF57701">
    <property type="entry name" value="Zn2/Cys6 DNA-binding domain"/>
    <property type="match status" value="1"/>
</dbReference>
<feature type="domain" description="Zn(2)-C6 fungal-type" evidence="3">
    <location>
        <begin position="27"/>
        <end position="57"/>
    </location>
</feature>
<dbReference type="GO" id="GO:0008270">
    <property type="term" value="F:zinc ion binding"/>
    <property type="evidence" value="ECO:0007669"/>
    <property type="project" value="InterPro"/>
</dbReference>
<feature type="region of interest" description="Disordered" evidence="1">
    <location>
        <begin position="145"/>
        <end position="183"/>
    </location>
</feature>
<comment type="caution">
    <text evidence="4">The sequence shown here is derived from an EMBL/GenBank/DDBJ whole genome shotgun (WGS) entry which is preliminary data.</text>
</comment>
<dbReference type="EMBL" id="CCBN010000006">
    <property type="protein sequence ID" value="CDO53965.1"/>
    <property type="molecule type" value="Genomic_DNA"/>
</dbReference>
<keyword evidence="2" id="KW-0812">Transmembrane</keyword>
<dbReference type="PROSITE" id="PS50048">
    <property type="entry name" value="ZN2_CY6_FUNGAL_2"/>
    <property type="match status" value="1"/>
</dbReference>
<dbReference type="Gene3D" id="4.10.240.10">
    <property type="entry name" value="Zn(2)-C6 fungal-type DNA-binding domain"/>
    <property type="match status" value="1"/>
</dbReference>
<organism evidence="4 5">
    <name type="scientific">Geotrichum candidum</name>
    <name type="common">Oospora lactis</name>
    <name type="synonym">Dipodascus geotrichum</name>
    <dbReference type="NCBI Taxonomy" id="1173061"/>
    <lineage>
        <taxon>Eukaryota</taxon>
        <taxon>Fungi</taxon>
        <taxon>Dikarya</taxon>
        <taxon>Ascomycota</taxon>
        <taxon>Saccharomycotina</taxon>
        <taxon>Dipodascomycetes</taxon>
        <taxon>Dipodascales</taxon>
        <taxon>Dipodascaceae</taxon>
        <taxon>Geotrichum</taxon>
    </lineage>
</organism>
<evidence type="ECO:0000256" key="2">
    <source>
        <dbReference type="SAM" id="Phobius"/>
    </source>
</evidence>
<feature type="region of interest" description="Disordered" evidence="1">
    <location>
        <begin position="453"/>
        <end position="476"/>
    </location>
</feature>
<evidence type="ECO:0000313" key="5">
    <source>
        <dbReference type="Proteomes" id="UP000242525"/>
    </source>
</evidence>
<reference evidence="4" key="1">
    <citation type="submission" date="2014-03" db="EMBL/GenBank/DDBJ databases">
        <authorList>
            <person name="Casaregola S."/>
        </authorList>
    </citation>
    <scope>NUCLEOTIDE SEQUENCE [LARGE SCALE GENOMIC DNA]</scope>
    <source>
        <strain evidence="4">CLIB 918</strain>
    </source>
</reference>
<dbReference type="PANTHER" id="PTHR47784:SF5">
    <property type="entry name" value="STEROL UPTAKE CONTROL PROTEIN 2"/>
    <property type="match status" value="1"/>
</dbReference>
<evidence type="ECO:0000313" key="4">
    <source>
        <dbReference type="EMBL" id="CDO53965.1"/>
    </source>
</evidence>
<dbReference type="InterPro" id="IPR053157">
    <property type="entry name" value="Sterol_Uptake_Regulator"/>
</dbReference>
<name>A0A0J9X922_GEOCN</name>
<feature type="transmembrane region" description="Helical" evidence="2">
    <location>
        <begin position="534"/>
        <end position="557"/>
    </location>
</feature>
<keyword evidence="2" id="KW-1133">Transmembrane helix</keyword>
<dbReference type="Pfam" id="PF00172">
    <property type="entry name" value="Zn_clus"/>
    <property type="match status" value="1"/>
</dbReference>
<evidence type="ECO:0000259" key="3">
    <source>
        <dbReference type="PROSITE" id="PS50048"/>
    </source>
</evidence>